<dbReference type="STRING" id="48256.CLHUN_01820"/>
<organism evidence="1 2">
    <name type="scientific">Ruminiclostridium hungatei</name>
    <name type="common">Clostridium hungatei</name>
    <dbReference type="NCBI Taxonomy" id="48256"/>
    <lineage>
        <taxon>Bacteria</taxon>
        <taxon>Bacillati</taxon>
        <taxon>Bacillota</taxon>
        <taxon>Clostridia</taxon>
        <taxon>Eubacteriales</taxon>
        <taxon>Oscillospiraceae</taxon>
        <taxon>Ruminiclostridium</taxon>
    </lineage>
</organism>
<reference evidence="1 2" key="1">
    <citation type="submission" date="2017-03" db="EMBL/GenBank/DDBJ databases">
        <title>Genome sequence of Clostridium hungatei DSM 14427.</title>
        <authorList>
            <person name="Poehlein A."/>
            <person name="Daniel R."/>
        </authorList>
    </citation>
    <scope>NUCLEOTIDE SEQUENCE [LARGE SCALE GENOMIC DNA]</scope>
    <source>
        <strain evidence="1 2">DSM 14427</strain>
    </source>
</reference>
<gene>
    <name evidence="1" type="ORF">CLHUN_01820</name>
</gene>
<keyword evidence="2" id="KW-1185">Reference proteome</keyword>
<accession>A0A1V4SSC1</accession>
<dbReference type="AlphaFoldDB" id="A0A1V4SSC1"/>
<dbReference type="Proteomes" id="UP000191554">
    <property type="component" value="Unassembled WGS sequence"/>
</dbReference>
<sequence>MDRHQYISWYKGHYGHMPPQKLLDKYYPIVQKEDVIPEPTLEEREAFWREE</sequence>
<name>A0A1V4SSC1_RUMHU</name>
<protein>
    <submittedName>
        <fullName evidence="1">Uncharacterized protein</fullName>
    </submittedName>
</protein>
<comment type="caution">
    <text evidence="1">The sequence shown here is derived from an EMBL/GenBank/DDBJ whole genome shotgun (WGS) entry which is preliminary data.</text>
</comment>
<proteinExistence type="predicted"/>
<dbReference type="EMBL" id="MZGX01000001">
    <property type="protein sequence ID" value="OPX46366.1"/>
    <property type="molecule type" value="Genomic_DNA"/>
</dbReference>
<evidence type="ECO:0000313" key="1">
    <source>
        <dbReference type="EMBL" id="OPX46366.1"/>
    </source>
</evidence>
<evidence type="ECO:0000313" key="2">
    <source>
        <dbReference type="Proteomes" id="UP000191554"/>
    </source>
</evidence>
<dbReference type="RefSeq" id="WP_165755614.1">
    <property type="nucleotide sequence ID" value="NZ_MZGX01000001.1"/>
</dbReference>